<feature type="domain" description="RNA polymerase sigma-70 region 4" evidence="7">
    <location>
        <begin position="136"/>
        <end position="180"/>
    </location>
</feature>
<dbReference type="SUPFAM" id="SSF88946">
    <property type="entry name" value="Sigma2 domain of RNA polymerase sigma factors"/>
    <property type="match status" value="1"/>
</dbReference>
<dbReference type="Gene3D" id="1.10.10.10">
    <property type="entry name" value="Winged helix-like DNA-binding domain superfamily/Winged helix DNA-binding domain"/>
    <property type="match status" value="1"/>
</dbReference>
<protein>
    <submittedName>
        <fullName evidence="8">RNA polymerase sigma-70 factor, ECF subfamily</fullName>
    </submittedName>
</protein>
<dbReference type="GO" id="GO:0016987">
    <property type="term" value="F:sigma factor activity"/>
    <property type="evidence" value="ECO:0007669"/>
    <property type="project" value="UniProtKB-KW"/>
</dbReference>
<dbReference type="InterPro" id="IPR007627">
    <property type="entry name" value="RNA_pol_sigma70_r2"/>
</dbReference>
<proteinExistence type="inferred from homology"/>
<evidence type="ECO:0000259" key="6">
    <source>
        <dbReference type="Pfam" id="PF04542"/>
    </source>
</evidence>
<keyword evidence="4" id="KW-0238">DNA-binding</keyword>
<dbReference type="Gene3D" id="1.10.1740.10">
    <property type="match status" value="1"/>
</dbReference>
<dbReference type="InterPro" id="IPR013324">
    <property type="entry name" value="RNA_pol_sigma_r3/r4-like"/>
</dbReference>
<dbReference type="InterPro" id="IPR014284">
    <property type="entry name" value="RNA_pol_sigma-70_dom"/>
</dbReference>
<keyword evidence="5" id="KW-0804">Transcription</keyword>
<name>A0A1I1TTT1_9BACL</name>
<evidence type="ECO:0000256" key="3">
    <source>
        <dbReference type="ARBA" id="ARBA00023082"/>
    </source>
</evidence>
<sequence>MRELTDHQLMLLVRSKQSEALSILYDRYSSLVYSFAWKTLKDESVAREIVQAVFMRLWTTKSVYDPDQGRYSSWLLTITRNITTDWLRKRRRDTAPLVQVEPEQLAQIPDHVTATPEAALLNSSTKDQIRSAYGNLSAQQIHLLEHFYWQGYSISELAAIYNQPIGTVKNRLHQTLKILRRHLVAEGEQS</sequence>
<dbReference type="NCBIfam" id="TIGR02937">
    <property type="entry name" value="sigma70-ECF"/>
    <property type="match status" value="1"/>
</dbReference>
<dbReference type="InterPro" id="IPR013325">
    <property type="entry name" value="RNA_pol_sigma_r2"/>
</dbReference>
<gene>
    <name evidence="8" type="ORF">SAMN05216378_0623</name>
</gene>
<dbReference type="GO" id="GO:0003677">
    <property type="term" value="F:DNA binding"/>
    <property type="evidence" value="ECO:0007669"/>
    <property type="project" value="UniProtKB-KW"/>
</dbReference>
<dbReference type="SUPFAM" id="SSF88659">
    <property type="entry name" value="Sigma3 and sigma4 domains of RNA polymerase sigma factors"/>
    <property type="match status" value="1"/>
</dbReference>
<dbReference type="STRING" id="1045775.SAMN05216378_0623"/>
<dbReference type="InterPro" id="IPR007630">
    <property type="entry name" value="RNA_pol_sigma70_r4"/>
</dbReference>
<evidence type="ECO:0000313" key="9">
    <source>
        <dbReference type="Proteomes" id="UP000198855"/>
    </source>
</evidence>
<evidence type="ECO:0000256" key="1">
    <source>
        <dbReference type="ARBA" id="ARBA00010641"/>
    </source>
</evidence>
<dbReference type="PANTHER" id="PTHR43133:SF62">
    <property type="entry name" value="RNA POLYMERASE SIGMA FACTOR SIGZ"/>
    <property type="match status" value="1"/>
</dbReference>
<accession>A0A1I1TTT1</accession>
<dbReference type="Pfam" id="PF04545">
    <property type="entry name" value="Sigma70_r4"/>
    <property type="match status" value="1"/>
</dbReference>
<dbReference type="PANTHER" id="PTHR43133">
    <property type="entry name" value="RNA POLYMERASE ECF-TYPE SIGMA FACTO"/>
    <property type="match status" value="1"/>
</dbReference>
<dbReference type="RefSeq" id="WP_091180868.1">
    <property type="nucleotide sequence ID" value="NZ_FOMT01000001.1"/>
</dbReference>
<keyword evidence="3" id="KW-0731">Sigma factor</keyword>
<evidence type="ECO:0000259" key="7">
    <source>
        <dbReference type="Pfam" id="PF04545"/>
    </source>
</evidence>
<dbReference type="GO" id="GO:0006352">
    <property type="term" value="P:DNA-templated transcription initiation"/>
    <property type="evidence" value="ECO:0007669"/>
    <property type="project" value="InterPro"/>
</dbReference>
<evidence type="ECO:0000313" key="8">
    <source>
        <dbReference type="EMBL" id="SFD60638.1"/>
    </source>
</evidence>
<organism evidence="8 9">
    <name type="scientific">Paenibacillus catalpae</name>
    <dbReference type="NCBI Taxonomy" id="1045775"/>
    <lineage>
        <taxon>Bacteria</taxon>
        <taxon>Bacillati</taxon>
        <taxon>Bacillota</taxon>
        <taxon>Bacilli</taxon>
        <taxon>Bacillales</taxon>
        <taxon>Paenibacillaceae</taxon>
        <taxon>Paenibacillus</taxon>
    </lineage>
</organism>
<dbReference type="Pfam" id="PF04542">
    <property type="entry name" value="Sigma70_r2"/>
    <property type="match status" value="1"/>
</dbReference>
<evidence type="ECO:0000256" key="4">
    <source>
        <dbReference type="ARBA" id="ARBA00023125"/>
    </source>
</evidence>
<dbReference type="OrthoDB" id="9784272at2"/>
<reference evidence="9" key="1">
    <citation type="submission" date="2016-10" db="EMBL/GenBank/DDBJ databases">
        <authorList>
            <person name="Varghese N."/>
            <person name="Submissions S."/>
        </authorList>
    </citation>
    <scope>NUCLEOTIDE SEQUENCE [LARGE SCALE GENOMIC DNA]</scope>
    <source>
        <strain evidence="9">CGMCC 1.10784</strain>
    </source>
</reference>
<keyword evidence="9" id="KW-1185">Reference proteome</keyword>
<evidence type="ECO:0000256" key="5">
    <source>
        <dbReference type="ARBA" id="ARBA00023163"/>
    </source>
</evidence>
<comment type="similarity">
    <text evidence="1">Belongs to the sigma-70 factor family. ECF subfamily.</text>
</comment>
<keyword evidence="2" id="KW-0805">Transcription regulation</keyword>
<dbReference type="InterPro" id="IPR036388">
    <property type="entry name" value="WH-like_DNA-bd_sf"/>
</dbReference>
<dbReference type="InterPro" id="IPR039425">
    <property type="entry name" value="RNA_pol_sigma-70-like"/>
</dbReference>
<dbReference type="Proteomes" id="UP000198855">
    <property type="component" value="Unassembled WGS sequence"/>
</dbReference>
<dbReference type="EMBL" id="FOMT01000001">
    <property type="protein sequence ID" value="SFD60638.1"/>
    <property type="molecule type" value="Genomic_DNA"/>
</dbReference>
<dbReference type="AlphaFoldDB" id="A0A1I1TTT1"/>
<evidence type="ECO:0000256" key="2">
    <source>
        <dbReference type="ARBA" id="ARBA00023015"/>
    </source>
</evidence>
<feature type="domain" description="RNA polymerase sigma-70 region 2" evidence="6">
    <location>
        <begin position="24"/>
        <end position="92"/>
    </location>
</feature>